<reference evidence="5 6" key="1">
    <citation type="submission" date="2018-08" db="EMBL/GenBank/DDBJ databases">
        <title>Aphanomyces genome sequencing and annotation.</title>
        <authorList>
            <person name="Minardi D."/>
            <person name="Oidtmann B."/>
            <person name="Van Der Giezen M."/>
            <person name="Studholme D.J."/>
        </authorList>
    </citation>
    <scope>NUCLEOTIDE SEQUENCE [LARGE SCALE GENOMIC DNA]</scope>
    <source>
        <strain evidence="4 7">197901</strain>
        <strain evidence="1 5">Kv</strain>
        <strain evidence="3 6">SA</strain>
        <strain evidence="2 8">Si</strain>
    </source>
</reference>
<dbReference type="EMBL" id="QUTE01022536">
    <property type="protein sequence ID" value="RHY81995.1"/>
    <property type="molecule type" value="Genomic_DNA"/>
</dbReference>
<evidence type="ECO:0000313" key="4">
    <source>
        <dbReference type="EMBL" id="RHY81995.1"/>
    </source>
</evidence>
<evidence type="ECO:0000313" key="6">
    <source>
        <dbReference type="Proteomes" id="UP000265716"/>
    </source>
</evidence>
<sequence length="194" mass="21916">MKGEFADLLAKVQKVMLSCKALNNVAELKKLTSLKPRLFQAPRWSSAFEILVRLQKLLPSLERMPKREKLKMPSKAMLKRMERSLPLLTKWQSVTKYLQRRHCSAANVRVIFDKVLSEWPSMESRFASEASIVHWKEFEHAVVVSLLLTSSPIMSAPTSVAMEEALELVGVVGREGPSNSSTLTVHDDVVSLKK</sequence>
<evidence type="ECO:0000313" key="5">
    <source>
        <dbReference type="Proteomes" id="UP000265427"/>
    </source>
</evidence>
<dbReference type="EMBL" id="QUSZ01003567">
    <property type="protein sequence ID" value="RHY17997.1"/>
    <property type="molecule type" value="Genomic_DNA"/>
</dbReference>
<evidence type="ECO:0000313" key="1">
    <source>
        <dbReference type="EMBL" id="RHY17997.1"/>
    </source>
</evidence>
<dbReference type="EMBL" id="QUTB01007424">
    <property type="protein sequence ID" value="RHY46032.1"/>
    <property type="molecule type" value="Genomic_DNA"/>
</dbReference>
<protein>
    <submittedName>
        <fullName evidence="3">Uncharacterized protein</fullName>
    </submittedName>
</protein>
<dbReference type="PANTHER" id="PTHR40866:SF1">
    <property type="entry name" value="BED-TYPE DOMAIN-CONTAINING PROTEIN"/>
    <property type="match status" value="1"/>
</dbReference>
<dbReference type="EMBL" id="QUTC01002026">
    <property type="protein sequence ID" value="RHY75347.1"/>
    <property type="molecule type" value="Genomic_DNA"/>
</dbReference>
<name>A0A397EAS0_APHAT</name>
<dbReference type="Proteomes" id="UP000265716">
    <property type="component" value="Unassembled WGS sequence"/>
</dbReference>
<dbReference type="Proteomes" id="UP000283543">
    <property type="component" value="Unassembled WGS sequence"/>
</dbReference>
<accession>A0A397EAS0</accession>
<dbReference type="PANTHER" id="PTHR40866">
    <property type="entry name" value="BED-TYPE DOMAIN-CONTAINING PROTEIN"/>
    <property type="match status" value="1"/>
</dbReference>
<evidence type="ECO:0000313" key="8">
    <source>
        <dbReference type="Proteomes" id="UP000283543"/>
    </source>
</evidence>
<comment type="caution">
    <text evidence="3">The sequence shown here is derived from an EMBL/GenBank/DDBJ whole genome shotgun (WGS) entry which is preliminary data.</text>
</comment>
<gene>
    <name evidence="4" type="ORF">DYB31_008209</name>
    <name evidence="2" type="ORF">DYB34_011605</name>
    <name evidence="1" type="ORF">DYB36_010040</name>
    <name evidence="3" type="ORF">DYB38_013600</name>
</gene>
<evidence type="ECO:0000313" key="2">
    <source>
        <dbReference type="EMBL" id="RHY46032.1"/>
    </source>
</evidence>
<dbReference type="AlphaFoldDB" id="A0A397EAS0"/>
<dbReference type="VEuPathDB" id="FungiDB:H257_10910"/>
<organism evidence="3 6">
    <name type="scientific">Aphanomyces astaci</name>
    <name type="common">Crayfish plague agent</name>
    <dbReference type="NCBI Taxonomy" id="112090"/>
    <lineage>
        <taxon>Eukaryota</taxon>
        <taxon>Sar</taxon>
        <taxon>Stramenopiles</taxon>
        <taxon>Oomycota</taxon>
        <taxon>Saprolegniomycetes</taxon>
        <taxon>Saprolegniales</taxon>
        <taxon>Verrucalvaceae</taxon>
        <taxon>Aphanomyces</taxon>
    </lineage>
</organism>
<evidence type="ECO:0000313" key="3">
    <source>
        <dbReference type="EMBL" id="RHY75347.1"/>
    </source>
</evidence>
<evidence type="ECO:0000313" key="7">
    <source>
        <dbReference type="Proteomes" id="UP000266196"/>
    </source>
</evidence>
<proteinExistence type="predicted"/>
<dbReference type="Proteomes" id="UP000265427">
    <property type="component" value="Unassembled WGS sequence"/>
</dbReference>
<dbReference type="Proteomes" id="UP000266196">
    <property type="component" value="Unassembled WGS sequence"/>
</dbReference>